<proteinExistence type="predicted"/>
<accession>A0ABY6LTW4</accession>
<evidence type="ECO:0000313" key="3">
    <source>
        <dbReference type="Proteomes" id="UP001235939"/>
    </source>
</evidence>
<name>A0ABY6LTW4_9ARAC</name>
<sequence>MKSALDGVRHGMRHRVRHRVRPRDLLTIKDGAREREIEYSCLEDIRAYEILVLKEVKELKEVEKFKEVKELREVKELKYVKELKEVKEIKEVKELKEVNELKGVKVNEDLKSKLNIPARLDVKSKGVVTHVYVTYGIKCSLCLKHGHKRANCPRKTDKLVLPVDAPAARTQRWTKPPSTSNTMLAAAPTPAASAAPPAAPTPAAVDPAPPPSRASNALGISALKIWSRKHQGKKGRARCRGLPHPSPCPPTTPPSQHQLRNCLHPSSRPPNTLQPCRAFIRGELPCPFRRDSIPRASCPCAEHQPNAITTRAFLDQY</sequence>
<gene>
    <name evidence="2" type="ORF">LAZ67_X002781</name>
</gene>
<feature type="compositionally biased region" description="Polar residues" evidence="1">
    <location>
        <begin position="171"/>
        <end position="183"/>
    </location>
</feature>
<organism evidence="2 3">
    <name type="scientific">Cordylochernes scorpioides</name>
    <dbReference type="NCBI Taxonomy" id="51811"/>
    <lineage>
        <taxon>Eukaryota</taxon>
        <taxon>Metazoa</taxon>
        <taxon>Ecdysozoa</taxon>
        <taxon>Arthropoda</taxon>
        <taxon>Chelicerata</taxon>
        <taxon>Arachnida</taxon>
        <taxon>Pseudoscorpiones</taxon>
        <taxon>Cheliferoidea</taxon>
        <taxon>Chernetidae</taxon>
        <taxon>Cordylochernes</taxon>
    </lineage>
</organism>
<protein>
    <submittedName>
        <fullName evidence="2">Uncharacterized protein</fullName>
    </submittedName>
</protein>
<keyword evidence="3" id="KW-1185">Reference proteome</keyword>
<dbReference type="EMBL" id="CP092886">
    <property type="protein sequence ID" value="UYV84603.1"/>
    <property type="molecule type" value="Genomic_DNA"/>
</dbReference>
<feature type="region of interest" description="Disordered" evidence="1">
    <location>
        <begin position="167"/>
        <end position="216"/>
    </location>
</feature>
<evidence type="ECO:0000256" key="1">
    <source>
        <dbReference type="SAM" id="MobiDB-lite"/>
    </source>
</evidence>
<reference evidence="2 3" key="1">
    <citation type="submission" date="2022-03" db="EMBL/GenBank/DDBJ databases">
        <title>A chromosomal length assembly of Cordylochernes scorpioides.</title>
        <authorList>
            <person name="Zeh D."/>
            <person name="Zeh J."/>
        </authorList>
    </citation>
    <scope>NUCLEOTIDE SEQUENCE [LARGE SCALE GENOMIC DNA]</scope>
    <source>
        <strain evidence="2">IN4F17</strain>
        <tissue evidence="2">Whole Body</tissue>
    </source>
</reference>
<evidence type="ECO:0000313" key="2">
    <source>
        <dbReference type="EMBL" id="UYV84603.1"/>
    </source>
</evidence>
<feature type="compositionally biased region" description="Low complexity" evidence="1">
    <location>
        <begin position="185"/>
        <end position="206"/>
    </location>
</feature>
<dbReference type="Proteomes" id="UP001235939">
    <property type="component" value="Chromosome X"/>
</dbReference>